<keyword evidence="2" id="KW-1185">Reference proteome</keyword>
<protein>
    <recommendedName>
        <fullName evidence="3">6-bladed beta-propeller</fullName>
    </recommendedName>
</protein>
<reference evidence="1 2" key="1">
    <citation type="submission" date="2019-07" db="EMBL/GenBank/DDBJ databases">
        <title>Whole genome shotgun sequence of Cyclobacterium qasimii NBRC 106168.</title>
        <authorList>
            <person name="Hosoyama A."/>
            <person name="Uohara A."/>
            <person name="Ohji S."/>
            <person name="Ichikawa N."/>
        </authorList>
    </citation>
    <scope>NUCLEOTIDE SEQUENCE [LARGE SCALE GENOMIC DNA]</scope>
    <source>
        <strain evidence="1 2">NBRC 106168</strain>
    </source>
</reference>
<dbReference type="PROSITE" id="PS51257">
    <property type="entry name" value="PROKAR_LIPOPROTEIN"/>
    <property type="match status" value="1"/>
</dbReference>
<evidence type="ECO:0000313" key="2">
    <source>
        <dbReference type="Proteomes" id="UP000321301"/>
    </source>
</evidence>
<dbReference type="AlphaFoldDB" id="A0A512C926"/>
<organism evidence="1 2">
    <name type="scientific">Cyclobacterium qasimii</name>
    <dbReference type="NCBI Taxonomy" id="1350429"/>
    <lineage>
        <taxon>Bacteria</taxon>
        <taxon>Pseudomonadati</taxon>
        <taxon>Bacteroidota</taxon>
        <taxon>Cytophagia</taxon>
        <taxon>Cytophagales</taxon>
        <taxon>Cyclobacteriaceae</taxon>
        <taxon>Cyclobacterium</taxon>
    </lineage>
</organism>
<evidence type="ECO:0000313" key="1">
    <source>
        <dbReference type="EMBL" id="GEO20709.1"/>
    </source>
</evidence>
<evidence type="ECO:0008006" key="3">
    <source>
        <dbReference type="Google" id="ProtNLM"/>
    </source>
</evidence>
<comment type="caution">
    <text evidence="1">The sequence shown here is derived from an EMBL/GenBank/DDBJ whole genome shotgun (WGS) entry which is preliminary data.</text>
</comment>
<dbReference type="RefSeq" id="WP_020892938.1">
    <property type="nucleotide sequence ID" value="NZ_BJYV01000003.1"/>
</dbReference>
<proteinExistence type="predicted"/>
<sequence>MKLNSLILVFGLVLFISCKSKSEKIQNNTAPLKVIANFEEEKALPISDLGNSIQIVKLDPEITIGKIDRIITAHDHYYILDLGYASGLFKFDKQGSLKGKLLFDLDQKFDFNSITDFYYDGNLILHDGNKGINCVLDRDLNIIEQKRLPFKANSLRNFENKLLIFNNYLQRDWNYDLLVINKKDLTVEASYIPVNPDDYGFHYDSRFTFNMNNEGNQVYFSKAFNDTIYSIDKDFQLSRIFTIDFKDKKVDKNYLGSGINALDLLTSMRNGDFYFTKGELHFTAANELLMKILKEGKYMNMLIKEKELNGVIFPVFVDNFKSNYSFHDILYSDQEKLIFGASSELLYNNEQINPSFLNTYTIHPDDNFILFIVNKEAS</sequence>
<gene>
    <name evidence="1" type="ORF">CQA01_12430</name>
</gene>
<dbReference type="EMBL" id="BJYV01000003">
    <property type="protein sequence ID" value="GEO20709.1"/>
    <property type="molecule type" value="Genomic_DNA"/>
</dbReference>
<name>A0A512C926_9BACT</name>
<dbReference type="Proteomes" id="UP000321301">
    <property type="component" value="Unassembled WGS sequence"/>
</dbReference>
<accession>A0A512C926</accession>